<proteinExistence type="predicted"/>
<dbReference type="InterPro" id="IPR050266">
    <property type="entry name" value="AB_hydrolase_sf"/>
</dbReference>
<dbReference type="PANTHER" id="PTHR43798">
    <property type="entry name" value="MONOACYLGLYCEROL LIPASE"/>
    <property type="match status" value="1"/>
</dbReference>
<protein>
    <submittedName>
        <fullName evidence="2">Alpha/beta fold hydrolase</fullName>
    </submittedName>
</protein>
<comment type="caution">
    <text evidence="2">The sequence shown here is derived from an EMBL/GenBank/DDBJ whole genome shotgun (WGS) entry which is preliminary data.</text>
</comment>
<evidence type="ECO:0000313" key="2">
    <source>
        <dbReference type="EMBL" id="TCC20575.1"/>
    </source>
</evidence>
<dbReference type="Gene3D" id="3.40.50.1820">
    <property type="entry name" value="alpha/beta hydrolase"/>
    <property type="match status" value="1"/>
</dbReference>
<name>A0A4R0I3U5_9ACTN</name>
<dbReference type="PRINTS" id="PR00111">
    <property type="entry name" value="ABHYDROLASE"/>
</dbReference>
<gene>
    <name evidence="2" type="ORF">E0H50_36715</name>
</gene>
<feature type="domain" description="AB hydrolase-1" evidence="1">
    <location>
        <begin position="24"/>
        <end position="250"/>
    </location>
</feature>
<dbReference type="Proteomes" id="UP000292695">
    <property type="component" value="Unassembled WGS sequence"/>
</dbReference>
<dbReference type="OrthoDB" id="9802489at2"/>
<reference evidence="2 3" key="1">
    <citation type="submission" date="2019-02" db="EMBL/GenBank/DDBJ databases">
        <title>Kribbella capetownensis sp. nov. and Kribbella speibonae sp. nov., isolated from soil.</title>
        <authorList>
            <person name="Curtis S.M."/>
            <person name="Norton I."/>
            <person name="Everest G.J."/>
            <person name="Meyers P.R."/>
        </authorList>
    </citation>
    <scope>NUCLEOTIDE SEQUENCE [LARGE SCALE GENOMIC DNA]</scope>
    <source>
        <strain evidence="2 3">DSM 27082</strain>
    </source>
</reference>
<organism evidence="2 3">
    <name type="scientific">Kribbella sindirgiensis</name>
    <dbReference type="NCBI Taxonomy" id="1124744"/>
    <lineage>
        <taxon>Bacteria</taxon>
        <taxon>Bacillati</taxon>
        <taxon>Actinomycetota</taxon>
        <taxon>Actinomycetes</taxon>
        <taxon>Propionibacteriales</taxon>
        <taxon>Kribbellaceae</taxon>
        <taxon>Kribbella</taxon>
    </lineage>
</organism>
<keyword evidence="3" id="KW-1185">Reference proteome</keyword>
<dbReference type="PANTHER" id="PTHR43798:SF5">
    <property type="entry name" value="MONOACYLGLYCEROL LIPASE ABHD6"/>
    <property type="match status" value="1"/>
</dbReference>
<dbReference type="Pfam" id="PF12697">
    <property type="entry name" value="Abhydrolase_6"/>
    <property type="match status" value="1"/>
</dbReference>
<dbReference type="InterPro" id="IPR029058">
    <property type="entry name" value="AB_hydrolase_fold"/>
</dbReference>
<dbReference type="SUPFAM" id="SSF53474">
    <property type="entry name" value="alpha/beta-Hydrolases"/>
    <property type="match status" value="1"/>
</dbReference>
<dbReference type="GO" id="GO:0047372">
    <property type="term" value="F:monoacylglycerol lipase activity"/>
    <property type="evidence" value="ECO:0007669"/>
    <property type="project" value="TreeGrafter"/>
</dbReference>
<dbReference type="AlphaFoldDB" id="A0A4R0I3U5"/>
<dbReference type="InterPro" id="IPR000073">
    <property type="entry name" value="AB_hydrolase_1"/>
</dbReference>
<keyword evidence="2" id="KW-0378">Hydrolase</keyword>
<evidence type="ECO:0000259" key="1">
    <source>
        <dbReference type="Pfam" id="PF12697"/>
    </source>
</evidence>
<evidence type="ECO:0000313" key="3">
    <source>
        <dbReference type="Proteomes" id="UP000292695"/>
    </source>
</evidence>
<dbReference type="GO" id="GO:0016020">
    <property type="term" value="C:membrane"/>
    <property type="evidence" value="ECO:0007669"/>
    <property type="project" value="TreeGrafter"/>
</dbReference>
<accession>A0A4R0I3U5</accession>
<dbReference type="EMBL" id="SJKA01000021">
    <property type="protein sequence ID" value="TCC20575.1"/>
    <property type="molecule type" value="Genomic_DNA"/>
</dbReference>
<sequence>MRHGHDVEVADAMACLRIGDGPPLVFLPGLTAHHRPPHGLDLRFQRGQCALLAHGREVWWLNRRCGLSPGTSMADLARDYARVMHQRFGQPVDVVGVSTGGSVALQLAADHPEVVRRLVVVSAAYRLGPFGHSCQRETADALRAGRLRAASAAMMSIIGAHRTTRRVVRMLGWFLGPFALGRPDTDLLTTLEAEDAFDLRDRLTEITAPTLVVGGARDACYGRELLEHTAELIPRGTTLIYPRKGHLGVQSRRIAHDIRTFLDSDRTDDDPAQT</sequence>
<dbReference type="GO" id="GO:0046464">
    <property type="term" value="P:acylglycerol catabolic process"/>
    <property type="evidence" value="ECO:0007669"/>
    <property type="project" value="TreeGrafter"/>
</dbReference>
<dbReference type="RefSeq" id="WP_131295641.1">
    <property type="nucleotide sequence ID" value="NZ_SJKA01000021.1"/>
</dbReference>